<name>A0ABP7T449_9ACTN</name>
<protein>
    <submittedName>
        <fullName evidence="1">Uncharacterized protein</fullName>
    </submittedName>
</protein>
<evidence type="ECO:0000313" key="2">
    <source>
        <dbReference type="Proteomes" id="UP001500456"/>
    </source>
</evidence>
<evidence type="ECO:0000313" key="1">
    <source>
        <dbReference type="EMBL" id="GAA4020609.1"/>
    </source>
</evidence>
<keyword evidence="2" id="KW-1185">Reference proteome</keyword>
<sequence length="71" mass="7963">MHDTPVEFVEFEGGALLTGVLRGTFLRALGWHFPARVRGFRLENCIVTSGFPAHPTLPFASCRHRRSDRAP</sequence>
<organism evidence="1 2">
    <name type="scientific">Streptomyces plumbiresistens</name>
    <dbReference type="NCBI Taxonomy" id="511811"/>
    <lineage>
        <taxon>Bacteria</taxon>
        <taxon>Bacillati</taxon>
        <taxon>Actinomycetota</taxon>
        <taxon>Actinomycetes</taxon>
        <taxon>Kitasatosporales</taxon>
        <taxon>Streptomycetaceae</taxon>
        <taxon>Streptomyces</taxon>
    </lineage>
</organism>
<dbReference type="EMBL" id="BAAAZX010000030">
    <property type="protein sequence ID" value="GAA4020609.1"/>
    <property type="molecule type" value="Genomic_DNA"/>
</dbReference>
<gene>
    <name evidence="1" type="ORF">GCM10022232_76580</name>
</gene>
<accession>A0ABP7T449</accession>
<dbReference type="Proteomes" id="UP001500456">
    <property type="component" value="Unassembled WGS sequence"/>
</dbReference>
<comment type="caution">
    <text evidence="1">The sequence shown here is derived from an EMBL/GenBank/DDBJ whole genome shotgun (WGS) entry which is preliminary data.</text>
</comment>
<proteinExistence type="predicted"/>
<reference evidence="2" key="1">
    <citation type="journal article" date="2019" name="Int. J. Syst. Evol. Microbiol.">
        <title>The Global Catalogue of Microorganisms (GCM) 10K type strain sequencing project: providing services to taxonomists for standard genome sequencing and annotation.</title>
        <authorList>
            <consortium name="The Broad Institute Genomics Platform"/>
            <consortium name="The Broad Institute Genome Sequencing Center for Infectious Disease"/>
            <person name="Wu L."/>
            <person name="Ma J."/>
        </authorList>
    </citation>
    <scope>NUCLEOTIDE SEQUENCE [LARGE SCALE GENOMIC DNA]</scope>
    <source>
        <strain evidence="2">JCM 16924</strain>
    </source>
</reference>